<dbReference type="Proteomes" id="UP001060215">
    <property type="component" value="Chromosome 6"/>
</dbReference>
<reference evidence="1 2" key="1">
    <citation type="journal article" date="2022" name="Plant J.">
        <title>Chromosome-level genome of Camellia lanceoleosa provides a valuable resource for understanding genome evolution and self-incompatibility.</title>
        <authorList>
            <person name="Gong W."/>
            <person name="Xiao S."/>
            <person name="Wang L."/>
            <person name="Liao Z."/>
            <person name="Chang Y."/>
            <person name="Mo W."/>
            <person name="Hu G."/>
            <person name="Li W."/>
            <person name="Zhao G."/>
            <person name="Zhu H."/>
            <person name="Hu X."/>
            <person name="Ji K."/>
            <person name="Xiang X."/>
            <person name="Song Q."/>
            <person name="Yuan D."/>
            <person name="Jin S."/>
            <person name="Zhang L."/>
        </authorList>
    </citation>
    <scope>NUCLEOTIDE SEQUENCE [LARGE SCALE GENOMIC DNA]</scope>
    <source>
        <strain evidence="1">SQ_2022a</strain>
    </source>
</reference>
<dbReference type="EMBL" id="CM045763">
    <property type="protein sequence ID" value="KAI8024409.1"/>
    <property type="molecule type" value="Genomic_DNA"/>
</dbReference>
<keyword evidence="2" id="KW-1185">Reference proteome</keyword>
<organism evidence="1 2">
    <name type="scientific">Camellia lanceoleosa</name>
    <dbReference type="NCBI Taxonomy" id="1840588"/>
    <lineage>
        <taxon>Eukaryota</taxon>
        <taxon>Viridiplantae</taxon>
        <taxon>Streptophyta</taxon>
        <taxon>Embryophyta</taxon>
        <taxon>Tracheophyta</taxon>
        <taxon>Spermatophyta</taxon>
        <taxon>Magnoliopsida</taxon>
        <taxon>eudicotyledons</taxon>
        <taxon>Gunneridae</taxon>
        <taxon>Pentapetalae</taxon>
        <taxon>asterids</taxon>
        <taxon>Ericales</taxon>
        <taxon>Theaceae</taxon>
        <taxon>Camellia</taxon>
    </lineage>
</organism>
<gene>
    <name evidence="1" type="ORF">LOK49_LG03G00640</name>
</gene>
<name>A0ACC0IGK5_9ERIC</name>
<protein>
    <submittedName>
        <fullName evidence="1">Uncharacterized protein</fullName>
    </submittedName>
</protein>
<evidence type="ECO:0000313" key="1">
    <source>
        <dbReference type="EMBL" id="KAI8024409.1"/>
    </source>
</evidence>
<evidence type="ECO:0000313" key="2">
    <source>
        <dbReference type="Proteomes" id="UP001060215"/>
    </source>
</evidence>
<proteinExistence type="predicted"/>
<sequence>MRNKSFLYYEDWLVLFGKDTATGELAEDPTNAVEAIAVEEAMGEKGDGSPAKQFNIADFECSMSTNGNASNSSTFSNGGTERGRTTEGIASDLATMRSVNAELLKLPLTSTQRLTIDSLIVKDAQ</sequence>
<comment type="caution">
    <text evidence="1">The sequence shown here is derived from an EMBL/GenBank/DDBJ whole genome shotgun (WGS) entry which is preliminary data.</text>
</comment>
<accession>A0ACC0IGK5</accession>